<comment type="caution">
    <text evidence="1">The sequence shown here is derived from an EMBL/GenBank/DDBJ whole genome shotgun (WGS) entry which is preliminary data.</text>
</comment>
<dbReference type="EMBL" id="QKOE01000015">
    <property type="protein sequence ID" value="PZA15325.1"/>
    <property type="molecule type" value="Genomic_DNA"/>
</dbReference>
<name>A0A323US22_9RHOO</name>
<proteinExistence type="predicted"/>
<organism evidence="1 2">
    <name type="scientific">Parazoarcus communis SWub3 = DSM 12120</name>
    <dbReference type="NCBI Taxonomy" id="1121029"/>
    <lineage>
        <taxon>Bacteria</taxon>
        <taxon>Pseudomonadati</taxon>
        <taxon>Pseudomonadota</taxon>
        <taxon>Betaproteobacteria</taxon>
        <taxon>Rhodocyclales</taxon>
        <taxon>Zoogloeaceae</taxon>
        <taxon>Parazoarcus</taxon>
    </lineage>
</organism>
<dbReference type="Proteomes" id="UP000248259">
    <property type="component" value="Unassembled WGS sequence"/>
</dbReference>
<reference evidence="1 2" key="1">
    <citation type="submission" date="2018-06" db="EMBL/GenBank/DDBJ databases">
        <title>Azoarcus communis strain SWub3 genome.</title>
        <authorList>
            <person name="Zorraquino Salvo V."/>
            <person name="Toubiana D."/>
            <person name="Blumwald E."/>
        </authorList>
    </citation>
    <scope>NUCLEOTIDE SEQUENCE [LARGE SCALE GENOMIC DNA]</scope>
    <source>
        <strain evidence="1 2">SWub3</strain>
    </source>
</reference>
<keyword evidence="2" id="KW-1185">Reference proteome</keyword>
<sequence>MVMIAPLRRQRNFMPALVISHAEELAYLWGRRRHGLYSDTLTIPDLQQLQERIEAHLQGVAVAAEATHELLGEGLQSDDRDEVFAAACALLRSGSTRAVAEVVEAFHCASAARLPGLRDALAITPQPGTINALAAALRNLRSPAQAVAAAAILATQRKLDCDDATLFGLLALDDPDLARQAWQVLPHLPAERVQALKLPYAARLQTDSPALRDSVLSAACWCNEPWVEPFVHKLAEHGDTFGLSWHAALTRQPPGPIWQQGLNKLPGPQRCSLLARAGHPDALAQLVETLSDADPATAAAAAGAFQRVTGLDVNGTRRTLAPRDDADEFEREFADEVWLPDLNRARQLWSRFEPHWRGGSRWCRGHEISSSLSSAAQTVIDLAARWDFGMRAALAGARLIPPPPVI</sequence>
<dbReference type="AlphaFoldDB" id="A0A323US22"/>
<evidence type="ECO:0008006" key="3">
    <source>
        <dbReference type="Google" id="ProtNLM"/>
    </source>
</evidence>
<evidence type="ECO:0000313" key="1">
    <source>
        <dbReference type="EMBL" id="PZA15325.1"/>
    </source>
</evidence>
<protein>
    <recommendedName>
        <fullName evidence="3">TIGR02270 family protein</fullName>
    </recommendedName>
</protein>
<gene>
    <name evidence="1" type="ORF">DNK49_17390</name>
</gene>
<evidence type="ECO:0000313" key="2">
    <source>
        <dbReference type="Proteomes" id="UP000248259"/>
    </source>
</evidence>
<accession>A0A323US22</accession>